<evidence type="ECO:0000313" key="1">
    <source>
        <dbReference type="EMBL" id="KAJ9122425.1"/>
    </source>
</evidence>
<reference evidence="1" key="1">
    <citation type="submission" date="2023-04" db="EMBL/GenBank/DDBJ databases">
        <title>Draft Genome sequencing of Naganishia species isolated from polar environments using Oxford Nanopore Technology.</title>
        <authorList>
            <person name="Leo P."/>
            <person name="Venkateswaran K."/>
        </authorList>
    </citation>
    <scope>NUCLEOTIDE SEQUENCE</scope>
    <source>
        <strain evidence="1">MNA-CCFEE 5425</strain>
    </source>
</reference>
<gene>
    <name evidence="1" type="ORF">QFC22_001850</name>
</gene>
<dbReference type="EMBL" id="JASBWU010000004">
    <property type="protein sequence ID" value="KAJ9122425.1"/>
    <property type="molecule type" value="Genomic_DNA"/>
</dbReference>
<comment type="caution">
    <text evidence="1">The sequence shown here is derived from an EMBL/GenBank/DDBJ whole genome shotgun (WGS) entry which is preliminary data.</text>
</comment>
<dbReference type="Proteomes" id="UP001243375">
    <property type="component" value="Unassembled WGS sequence"/>
</dbReference>
<accession>A0ACC2XEF0</accession>
<sequence length="280" mass="31988">MARNQEKAQSMLFRFRQAQAIEMGVERAKTDRRPRMASSVTSLKDCERWRGEILREISRKVSKIQDAGLTDYEIRDLNDEINKLMREKSHYERQIIALGGANYRRARTSMLDEEGREVPGTRGYKYFGRAKDLPGVKELFQRGAVAETEDAARFSSFQKFRNQGAEYYGDLDEVDPELVKEEEEMEVEDWDTAFARIAELLSLPEDAMPPPVPEKAPALTAKSGDDVEMGDGATEESKQTSFFGVLDQATMQWPKQPTKEEMEKVLLDVRKKALLAEYGV</sequence>
<name>A0ACC2XEF0_9TREE</name>
<keyword evidence="2" id="KW-1185">Reference proteome</keyword>
<protein>
    <submittedName>
        <fullName evidence="1">Uncharacterized protein</fullName>
    </submittedName>
</protein>
<proteinExistence type="predicted"/>
<organism evidence="1 2">
    <name type="scientific">Naganishia vaughanmartiniae</name>
    <dbReference type="NCBI Taxonomy" id="1424756"/>
    <lineage>
        <taxon>Eukaryota</taxon>
        <taxon>Fungi</taxon>
        <taxon>Dikarya</taxon>
        <taxon>Basidiomycota</taxon>
        <taxon>Agaricomycotina</taxon>
        <taxon>Tremellomycetes</taxon>
        <taxon>Filobasidiales</taxon>
        <taxon>Filobasidiaceae</taxon>
        <taxon>Naganishia</taxon>
    </lineage>
</organism>
<evidence type="ECO:0000313" key="2">
    <source>
        <dbReference type="Proteomes" id="UP001243375"/>
    </source>
</evidence>